<dbReference type="AlphaFoldDB" id="A0AA35ZSX3"/>
<feature type="region of interest" description="Disordered" evidence="1">
    <location>
        <begin position="1"/>
        <end position="86"/>
    </location>
</feature>
<keyword evidence="3" id="KW-1185">Reference proteome</keyword>
<dbReference type="EMBL" id="OX465084">
    <property type="protein sequence ID" value="CAI9298280.1"/>
    <property type="molecule type" value="Genomic_DNA"/>
</dbReference>
<evidence type="ECO:0000256" key="1">
    <source>
        <dbReference type="SAM" id="MobiDB-lite"/>
    </source>
</evidence>
<evidence type="ECO:0000313" key="2">
    <source>
        <dbReference type="EMBL" id="CAI9298280.1"/>
    </source>
</evidence>
<sequence>MVNHGGAEVNEGDVVNEGNQAVNKGGEAVNKGGEDVNVSEVHVQQDYNKVELTPLDFDASRNGEPGKRVGGEDAPGNSIAKALTLD</sequence>
<evidence type="ECO:0000313" key="3">
    <source>
        <dbReference type="Proteomes" id="UP001177003"/>
    </source>
</evidence>
<dbReference type="Proteomes" id="UP001177003">
    <property type="component" value="Chromosome 8"/>
</dbReference>
<gene>
    <name evidence="2" type="ORF">LSALG_LOCUS37055</name>
</gene>
<reference evidence="2" key="1">
    <citation type="submission" date="2023-04" db="EMBL/GenBank/DDBJ databases">
        <authorList>
            <person name="Vijverberg K."/>
            <person name="Xiong W."/>
            <person name="Schranz E."/>
        </authorList>
    </citation>
    <scope>NUCLEOTIDE SEQUENCE</scope>
</reference>
<proteinExistence type="predicted"/>
<organism evidence="2 3">
    <name type="scientific">Lactuca saligna</name>
    <name type="common">Willowleaf lettuce</name>
    <dbReference type="NCBI Taxonomy" id="75948"/>
    <lineage>
        <taxon>Eukaryota</taxon>
        <taxon>Viridiplantae</taxon>
        <taxon>Streptophyta</taxon>
        <taxon>Embryophyta</taxon>
        <taxon>Tracheophyta</taxon>
        <taxon>Spermatophyta</taxon>
        <taxon>Magnoliopsida</taxon>
        <taxon>eudicotyledons</taxon>
        <taxon>Gunneridae</taxon>
        <taxon>Pentapetalae</taxon>
        <taxon>asterids</taxon>
        <taxon>campanulids</taxon>
        <taxon>Asterales</taxon>
        <taxon>Asteraceae</taxon>
        <taxon>Cichorioideae</taxon>
        <taxon>Cichorieae</taxon>
        <taxon>Lactucinae</taxon>
        <taxon>Lactuca</taxon>
    </lineage>
</organism>
<accession>A0AA35ZSX3</accession>
<feature type="compositionally biased region" description="Basic and acidic residues" evidence="1">
    <location>
        <begin position="58"/>
        <end position="71"/>
    </location>
</feature>
<name>A0AA35ZSX3_LACSI</name>
<protein>
    <submittedName>
        <fullName evidence="2">Uncharacterized protein</fullName>
    </submittedName>
</protein>